<keyword evidence="3" id="KW-0547">Nucleotide-binding</keyword>
<dbReference type="GO" id="GO:0004081">
    <property type="term" value="F:bis(5'-nucleosyl)-tetraphosphatase (asymmetrical) activity"/>
    <property type="evidence" value="ECO:0007669"/>
    <property type="project" value="TreeGrafter"/>
</dbReference>
<evidence type="ECO:0000256" key="3">
    <source>
        <dbReference type="ARBA" id="ARBA00022741"/>
    </source>
</evidence>
<dbReference type="PANTHER" id="PTHR21340:SF0">
    <property type="entry name" value="BIS(5'-NUCLEOSYL)-TETRAPHOSPHATASE [ASYMMETRICAL]"/>
    <property type="match status" value="1"/>
</dbReference>
<dbReference type="EMBL" id="MHPP01000004">
    <property type="protein sequence ID" value="OGZ85283.1"/>
    <property type="molecule type" value="Genomic_DNA"/>
</dbReference>
<dbReference type="GO" id="GO:0006167">
    <property type="term" value="P:AMP biosynthetic process"/>
    <property type="evidence" value="ECO:0007669"/>
    <property type="project" value="TreeGrafter"/>
</dbReference>
<dbReference type="InterPro" id="IPR015797">
    <property type="entry name" value="NUDIX_hydrolase-like_dom_sf"/>
</dbReference>
<evidence type="ECO:0000313" key="8">
    <source>
        <dbReference type="Proteomes" id="UP000177751"/>
    </source>
</evidence>
<dbReference type="CDD" id="cd03428">
    <property type="entry name" value="NUDIX_Ap4A_Nudt2"/>
    <property type="match status" value="1"/>
</dbReference>
<sequence length="151" mass="17672">MPREKSVGAIIFRREGGIIYYLLLHYPSGHWEFARGHGEEGESEMTTAKREIREETGLNNLKIIPGFREYSKFFFRRTYNLKPEEKKTAPWIFKLVVLYLAESKTSNVKISSEHQGYAWLPYEEARKKLMKNAKGVIEKANVFLLKKEEAI</sequence>
<proteinExistence type="inferred from homology"/>
<dbReference type="STRING" id="1802229.A2401_00920"/>
<evidence type="ECO:0000313" key="7">
    <source>
        <dbReference type="EMBL" id="OGZ85283.1"/>
    </source>
</evidence>
<evidence type="ECO:0000256" key="2">
    <source>
        <dbReference type="ARBA" id="ARBA00018911"/>
    </source>
</evidence>
<dbReference type="PROSITE" id="PS51462">
    <property type="entry name" value="NUDIX"/>
    <property type="match status" value="1"/>
</dbReference>
<organism evidence="7 8">
    <name type="scientific">Candidatus Staskawiczbacteria bacterium RIFOXYC1_FULL_38_18</name>
    <dbReference type="NCBI Taxonomy" id="1802229"/>
    <lineage>
        <taxon>Bacteria</taxon>
        <taxon>Candidatus Staskawicziibacteriota</taxon>
    </lineage>
</organism>
<dbReference type="GO" id="GO:0000166">
    <property type="term" value="F:nucleotide binding"/>
    <property type="evidence" value="ECO:0007669"/>
    <property type="project" value="UniProtKB-KW"/>
</dbReference>
<dbReference type="AlphaFoldDB" id="A0A1G2JEB9"/>
<dbReference type="PANTHER" id="PTHR21340">
    <property type="entry name" value="DIADENOSINE 5,5-P1,P4-TETRAPHOSPHATE PYROPHOSPHOHYDROLASE MUTT"/>
    <property type="match status" value="1"/>
</dbReference>
<dbReference type="Proteomes" id="UP000177751">
    <property type="component" value="Unassembled WGS sequence"/>
</dbReference>
<evidence type="ECO:0000256" key="1">
    <source>
        <dbReference type="ARBA" id="ARBA00005582"/>
    </source>
</evidence>
<accession>A0A1G2JEB9</accession>
<dbReference type="InterPro" id="IPR020084">
    <property type="entry name" value="NUDIX_hydrolase_CS"/>
</dbReference>
<feature type="domain" description="Nudix hydrolase" evidence="6">
    <location>
        <begin position="2"/>
        <end position="143"/>
    </location>
</feature>
<comment type="caution">
    <text evidence="7">The sequence shown here is derived from an EMBL/GenBank/DDBJ whole genome shotgun (WGS) entry which is preliminary data.</text>
</comment>
<gene>
    <name evidence="7" type="ORF">A2401_00920</name>
</gene>
<evidence type="ECO:0000256" key="4">
    <source>
        <dbReference type="ARBA" id="ARBA00022801"/>
    </source>
</evidence>
<reference evidence="7 8" key="1">
    <citation type="journal article" date="2016" name="Nat. Commun.">
        <title>Thousands of microbial genomes shed light on interconnected biogeochemical processes in an aquifer system.</title>
        <authorList>
            <person name="Anantharaman K."/>
            <person name="Brown C.T."/>
            <person name="Hug L.A."/>
            <person name="Sharon I."/>
            <person name="Castelle C.J."/>
            <person name="Probst A.J."/>
            <person name="Thomas B.C."/>
            <person name="Singh A."/>
            <person name="Wilkins M.J."/>
            <person name="Karaoz U."/>
            <person name="Brodie E.L."/>
            <person name="Williams K.H."/>
            <person name="Hubbard S.S."/>
            <person name="Banfield J.F."/>
        </authorList>
    </citation>
    <scope>NUCLEOTIDE SEQUENCE [LARGE SCALE GENOMIC DNA]</scope>
</reference>
<dbReference type="InterPro" id="IPR051325">
    <property type="entry name" value="Nudix_hydrolase_domain"/>
</dbReference>
<dbReference type="InterPro" id="IPR000086">
    <property type="entry name" value="NUDIX_hydrolase_dom"/>
</dbReference>
<evidence type="ECO:0000259" key="6">
    <source>
        <dbReference type="PROSITE" id="PS51462"/>
    </source>
</evidence>
<name>A0A1G2JEB9_9BACT</name>
<evidence type="ECO:0000256" key="5">
    <source>
        <dbReference type="ARBA" id="ARBA00032644"/>
    </source>
</evidence>
<keyword evidence="4" id="KW-0378">Hydrolase</keyword>
<dbReference type="PROSITE" id="PS00893">
    <property type="entry name" value="NUDIX_BOX"/>
    <property type="match status" value="1"/>
</dbReference>
<comment type="similarity">
    <text evidence="1">Belongs to the Nudix hydrolase family.</text>
</comment>
<dbReference type="SUPFAM" id="SSF55811">
    <property type="entry name" value="Nudix"/>
    <property type="match status" value="1"/>
</dbReference>
<dbReference type="InterPro" id="IPR003565">
    <property type="entry name" value="Tetra_PHTase"/>
</dbReference>
<protein>
    <recommendedName>
        <fullName evidence="2">Bis(5'-nucleosyl)-tetraphosphatase [asymmetrical]</fullName>
    </recommendedName>
    <alternativeName>
        <fullName evidence="5">Diadenosine 5',5'''-P1,P4-tetraphosphate asymmetrical hydrolase</fullName>
    </alternativeName>
</protein>
<dbReference type="Pfam" id="PF00293">
    <property type="entry name" value="NUDIX"/>
    <property type="match status" value="1"/>
</dbReference>
<dbReference type="GO" id="GO:0006754">
    <property type="term" value="P:ATP biosynthetic process"/>
    <property type="evidence" value="ECO:0007669"/>
    <property type="project" value="TreeGrafter"/>
</dbReference>
<dbReference type="Gene3D" id="3.90.79.10">
    <property type="entry name" value="Nucleoside Triphosphate Pyrophosphohydrolase"/>
    <property type="match status" value="1"/>
</dbReference>